<proteinExistence type="predicted"/>
<dbReference type="EMBL" id="UINC01050175">
    <property type="protein sequence ID" value="SVB62832.1"/>
    <property type="molecule type" value="Genomic_DNA"/>
</dbReference>
<gene>
    <name evidence="1" type="ORF">METZ01_LOCUS215686</name>
</gene>
<reference evidence="1" key="1">
    <citation type="submission" date="2018-05" db="EMBL/GenBank/DDBJ databases">
        <authorList>
            <person name="Lanie J.A."/>
            <person name="Ng W.-L."/>
            <person name="Kazmierczak K.M."/>
            <person name="Andrzejewski T.M."/>
            <person name="Davidsen T.M."/>
            <person name="Wayne K.J."/>
            <person name="Tettelin H."/>
            <person name="Glass J.I."/>
            <person name="Rusch D."/>
            <person name="Podicherti R."/>
            <person name="Tsui H.-C.T."/>
            <person name="Winkler M.E."/>
        </authorList>
    </citation>
    <scope>NUCLEOTIDE SEQUENCE</scope>
</reference>
<accession>A0A382FJM0</accession>
<organism evidence="1">
    <name type="scientific">marine metagenome</name>
    <dbReference type="NCBI Taxonomy" id="408172"/>
    <lineage>
        <taxon>unclassified sequences</taxon>
        <taxon>metagenomes</taxon>
        <taxon>ecological metagenomes</taxon>
    </lineage>
</organism>
<name>A0A382FJM0_9ZZZZ</name>
<dbReference type="AlphaFoldDB" id="A0A382FJM0"/>
<evidence type="ECO:0000313" key="1">
    <source>
        <dbReference type="EMBL" id="SVB62832.1"/>
    </source>
</evidence>
<protein>
    <submittedName>
        <fullName evidence="1">Uncharacterized protein</fullName>
    </submittedName>
</protein>
<sequence>MKTILQSSSLIKLVALNDVNGNEQHIYLNVSHSGEIIKAYDVANKGIYAVPEELKIKAINANIIYISQKEYKRILKEYE</sequence>